<keyword evidence="13 19" id="KW-0472">Membrane</keyword>
<dbReference type="Proteomes" id="UP000185478">
    <property type="component" value="Chromosome"/>
</dbReference>
<accession>A0A1L7CGZ3</accession>
<comment type="catalytic activity">
    <reaction evidence="17 19">
        <text>alpha-ribazole + adenosylcob(III)inamide-GDP = adenosylcob(III)alamin + GMP + H(+)</text>
        <dbReference type="Rhea" id="RHEA:16049"/>
        <dbReference type="ChEBI" id="CHEBI:10329"/>
        <dbReference type="ChEBI" id="CHEBI:15378"/>
        <dbReference type="ChEBI" id="CHEBI:18408"/>
        <dbReference type="ChEBI" id="CHEBI:58115"/>
        <dbReference type="ChEBI" id="CHEBI:60487"/>
        <dbReference type="EC" id="2.7.8.26"/>
    </reaction>
</comment>
<feature type="transmembrane region" description="Helical" evidence="19">
    <location>
        <begin position="73"/>
        <end position="91"/>
    </location>
</feature>
<evidence type="ECO:0000313" key="21">
    <source>
        <dbReference type="Proteomes" id="UP000185478"/>
    </source>
</evidence>
<comment type="catalytic activity">
    <reaction evidence="18 19">
        <text>alpha-ribazole 5'-phosphate + adenosylcob(III)inamide-GDP = adenosylcob(III)alamin 5'-phosphate + GMP + H(+)</text>
        <dbReference type="Rhea" id="RHEA:23560"/>
        <dbReference type="ChEBI" id="CHEBI:15378"/>
        <dbReference type="ChEBI" id="CHEBI:57918"/>
        <dbReference type="ChEBI" id="CHEBI:58115"/>
        <dbReference type="ChEBI" id="CHEBI:60487"/>
        <dbReference type="ChEBI" id="CHEBI:60493"/>
        <dbReference type="EC" id="2.7.8.26"/>
    </reaction>
</comment>
<evidence type="ECO:0000256" key="4">
    <source>
        <dbReference type="ARBA" id="ARBA00010561"/>
    </source>
</evidence>
<evidence type="ECO:0000256" key="6">
    <source>
        <dbReference type="ARBA" id="ARBA00015850"/>
    </source>
</evidence>
<proteinExistence type="inferred from homology"/>
<comment type="cofactor">
    <cofactor evidence="1 19">
        <name>Mg(2+)</name>
        <dbReference type="ChEBI" id="CHEBI:18420"/>
    </cofactor>
</comment>
<evidence type="ECO:0000256" key="12">
    <source>
        <dbReference type="ARBA" id="ARBA00022989"/>
    </source>
</evidence>
<evidence type="ECO:0000256" key="9">
    <source>
        <dbReference type="ARBA" id="ARBA00022679"/>
    </source>
</evidence>
<feature type="transmembrane region" description="Helical" evidence="19">
    <location>
        <begin position="226"/>
        <end position="247"/>
    </location>
</feature>
<keyword evidence="9 19" id="KW-0808">Transferase</keyword>
<keyword evidence="7 19" id="KW-1003">Cell membrane</keyword>
<comment type="similarity">
    <text evidence="4 19">Belongs to the CobS family.</text>
</comment>
<evidence type="ECO:0000256" key="19">
    <source>
        <dbReference type="HAMAP-Rule" id="MF_00719"/>
    </source>
</evidence>
<evidence type="ECO:0000256" key="17">
    <source>
        <dbReference type="ARBA" id="ARBA00048623"/>
    </source>
</evidence>
<evidence type="ECO:0000256" key="3">
    <source>
        <dbReference type="ARBA" id="ARBA00004663"/>
    </source>
</evidence>
<evidence type="ECO:0000256" key="11">
    <source>
        <dbReference type="ARBA" id="ARBA00022842"/>
    </source>
</evidence>
<keyword evidence="8 19" id="KW-0169">Cobalamin biosynthesis</keyword>
<dbReference type="Pfam" id="PF02654">
    <property type="entry name" value="CobS"/>
    <property type="match status" value="1"/>
</dbReference>
<organism evidence="20 21">
    <name type="scientific">Corynebacterium aquilae DSM 44791</name>
    <dbReference type="NCBI Taxonomy" id="1431546"/>
    <lineage>
        <taxon>Bacteria</taxon>
        <taxon>Bacillati</taxon>
        <taxon>Actinomycetota</taxon>
        <taxon>Actinomycetes</taxon>
        <taxon>Mycobacteriales</taxon>
        <taxon>Corynebacteriaceae</taxon>
        <taxon>Corynebacterium</taxon>
    </lineage>
</organism>
<evidence type="ECO:0000256" key="13">
    <source>
        <dbReference type="ARBA" id="ARBA00023136"/>
    </source>
</evidence>
<evidence type="ECO:0000313" key="20">
    <source>
        <dbReference type="EMBL" id="APT85131.1"/>
    </source>
</evidence>
<keyword evidence="21" id="KW-1185">Reference proteome</keyword>
<protein>
    <recommendedName>
        <fullName evidence="6 19">Adenosylcobinamide-GDP ribazoletransferase</fullName>
        <ecNumber evidence="5 19">2.7.8.26</ecNumber>
    </recommendedName>
    <alternativeName>
        <fullName evidence="16 19">Cobalamin synthase</fullName>
    </alternativeName>
    <alternativeName>
        <fullName evidence="15 19">Cobalamin-5'-phosphate synthase</fullName>
    </alternativeName>
</protein>
<name>A0A1L7CGZ3_9CORY</name>
<comment type="subcellular location">
    <subcellularLocation>
        <location evidence="2 19">Cell membrane</location>
        <topology evidence="2 19">Multi-pass membrane protein</topology>
    </subcellularLocation>
</comment>
<dbReference type="EC" id="2.7.8.26" evidence="5 19"/>
<evidence type="ECO:0000256" key="18">
    <source>
        <dbReference type="ARBA" id="ARBA00049504"/>
    </source>
</evidence>
<evidence type="ECO:0000256" key="1">
    <source>
        <dbReference type="ARBA" id="ARBA00001946"/>
    </source>
</evidence>
<evidence type="ECO:0000256" key="15">
    <source>
        <dbReference type="ARBA" id="ARBA00032605"/>
    </source>
</evidence>
<comment type="function">
    <text evidence="14 19">Joins adenosylcobinamide-GDP and alpha-ribazole to generate adenosylcobalamin (Ado-cobalamin). Also synthesizes adenosylcobalamin 5'-phosphate from adenosylcobinamide-GDP and alpha-ribazole 5'-phosphate.</text>
</comment>
<evidence type="ECO:0000256" key="7">
    <source>
        <dbReference type="ARBA" id="ARBA00022475"/>
    </source>
</evidence>
<evidence type="ECO:0000256" key="8">
    <source>
        <dbReference type="ARBA" id="ARBA00022573"/>
    </source>
</evidence>
<dbReference type="PANTHER" id="PTHR34148:SF1">
    <property type="entry name" value="ADENOSYLCOBINAMIDE-GDP RIBAZOLETRANSFERASE"/>
    <property type="match status" value="1"/>
</dbReference>
<feature type="transmembrane region" description="Helical" evidence="19">
    <location>
        <begin position="167"/>
        <end position="193"/>
    </location>
</feature>
<dbReference type="GO" id="GO:0008818">
    <property type="term" value="F:cobalamin 5'-phosphate synthase activity"/>
    <property type="evidence" value="ECO:0007669"/>
    <property type="project" value="UniProtKB-UniRule"/>
</dbReference>
<feature type="transmembrane region" description="Helical" evidence="19">
    <location>
        <begin position="200"/>
        <end position="220"/>
    </location>
</feature>
<dbReference type="GO" id="GO:0051073">
    <property type="term" value="F:adenosylcobinamide-GDP ribazoletransferase activity"/>
    <property type="evidence" value="ECO:0007669"/>
    <property type="project" value="UniProtKB-UniRule"/>
</dbReference>
<evidence type="ECO:0000256" key="14">
    <source>
        <dbReference type="ARBA" id="ARBA00025228"/>
    </source>
</evidence>
<sequence>MSGKAGPENISGVHGPAVVEGLGTAFAWLTVFPARGAQVFDTITGRRAMLSMPVVGAVIGVIFAVLSSAAVRLNLPAFFTAAVLVIVGELLTRMMHLDGLADVGDALGSYAEPVKAREILADKYTGALGFGAVLLTLGGLWAGLSALSAVGPLAGLLVGCVPFVARLAALAGCTVAYAPLSATGFGALVIGTVPSLWHRVWVVVGVLVCGGVSAAALAPVLPLSSWVVAMVVVVVVLVVLALVNGLLMHMRRRFGGLNGDCLGAAIEIGGAVCAVLLTVAVYGVAAVATV</sequence>
<dbReference type="AlphaFoldDB" id="A0A1L7CGZ3"/>
<keyword evidence="10 19" id="KW-0812">Transmembrane</keyword>
<evidence type="ECO:0000256" key="5">
    <source>
        <dbReference type="ARBA" id="ARBA00013200"/>
    </source>
</evidence>
<gene>
    <name evidence="19" type="primary">cobS</name>
    <name evidence="20" type="ORF">CAQU_08665</name>
</gene>
<dbReference type="HAMAP" id="MF_00719">
    <property type="entry name" value="CobS"/>
    <property type="match status" value="1"/>
</dbReference>
<keyword evidence="12 19" id="KW-1133">Transmembrane helix</keyword>
<evidence type="ECO:0000256" key="10">
    <source>
        <dbReference type="ARBA" id="ARBA00022692"/>
    </source>
</evidence>
<dbReference type="GO" id="GO:0009236">
    <property type="term" value="P:cobalamin biosynthetic process"/>
    <property type="evidence" value="ECO:0007669"/>
    <property type="project" value="UniProtKB-UniRule"/>
</dbReference>
<dbReference type="KEGG" id="caqu:CAQU_08665"/>
<dbReference type="OrthoDB" id="9794223at2"/>
<dbReference type="PANTHER" id="PTHR34148">
    <property type="entry name" value="ADENOSYLCOBINAMIDE-GDP RIBAZOLETRANSFERASE"/>
    <property type="match status" value="1"/>
</dbReference>
<dbReference type="InterPro" id="IPR003805">
    <property type="entry name" value="CobS"/>
</dbReference>
<evidence type="ECO:0000256" key="16">
    <source>
        <dbReference type="ARBA" id="ARBA00032853"/>
    </source>
</evidence>
<feature type="transmembrane region" description="Helical" evidence="19">
    <location>
        <begin position="268"/>
        <end position="288"/>
    </location>
</feature>
<dbReference type="EMBL" id="CP009245">
    <property type="protein sequence ID" value="APT85131.1"/>
    <property type="molecule type" value="Genomic_DNA"/>
</dbReference>
<dbReference type="GO" id="GO:0005886">
    <property type="term" value="C:plasma membrane"/>
    <property type="evidence" value="ECO:0007669"/>
    <property type="project" value="UniProtKB-SubCell"/>
</dbReference>
<feature type="transmembrane region" description="Helical" evidence="19">
    <location>
        <begin position="48"/>
        <end position="67"/>
    </location>
</feature>
<comment type="pathway">
    <text evidence="3 19">Cofactor biosynthesis; adenosylcobalamin biosynthesis; adenosylcobalamin from cob(II)yrinate a,c-diamide: step 7/7.</text>
</comment>
<dbReference type="STRING" id="1431546.CAQU_08665"/>
<dbReference type="UniPathway" id="UPA00148">
    <property type="reaction ID" value="UER00238"/>
</dbReference>
<reference evidence="20 21" key="1">
    <citation type="submission" date="2014-08" db="EMBL/GenBank/DDBJ databases">
        <title>Complete genome sequence of Corynebacterium aquilae S-613T(T) (=DSM 44791(T)), isolated from the choana of a healthy golden eagle.</title>
        <authorList>
            <person name="Ruckert C."/>
            <person name="Albersmeier A."/>
            <person name="Winkler A."/>
            <person name="Kalinowski J."/>
        </authorList>
    </citation>
    <scope>NUCLEOTIDE SEQUENCE [LARGE SCALE GENOMIC DNA]</scope>
    <source>
        <strain evidence="20 21">S-613</strain>
    </source>
</reference>
<keyword evidence="11 19" id="KW-0460">Magnesium</keyword>
<dbReference type="RefSeq" id="WP_075726885.1">
    <property type="nucleotide sequence ID" value="NZ_CP009245.1"/>
</dbReference>
<feature type="transmembrane region" description="Helical" evidence="19">
    <location>
        <begin position="124"/>
        <end position="147"/>
    </location>
</feature>
<evidence type="ECO:0000256" key="2">
    <source>
        <dbReference type="ARBA" id="ARBA00004651"/>
    </source>
</evidence>